<protein>
    <submittedName>
        <fullName evidence="1">DNA-directed RNA polymerase sigma factor</fullName>
    </submittedName>
</protein>
<gene>
    <name evidence="1" type="ORF">BN55_06395</name>
</gene>
<dbReference type="EMBL" id="CAKE01000002">
    <property type="protein sequence ID" value="CCI81185.1"/>
    <property type="molecule type" value="Genomic_DNA"/>
</dbReference>
<evidence type="ECO:0000313" key="2">
    <source>
        <dbReference type="Proteomes" id="UP000009320"/>
    </source>
</evidence>
<dbReference type="Gene3D" id="1.10.1740.10">
    <property type="match status" value="1"/>
</dbReference>
<dbReference type="InterPro" id="IPR013325">
    <property type="entry name" value="RNA_pol_sigma_r2"/>
</dbReference>
<dbReference type="RefSeq" id="WP_008469841.1">
    <property type="nucleotide sequence ID" value="NZ_AYZP01000003.1"/>
</dbReference>
<dbReference type="STRING" id="1423758.FC41_GL001379"/>
<dbReference type="eggNOG" id="COG1191">
    <property type="taxonomic scope" value="Bacteria"/>
</dbReference>
<organism evidence="1 2">
    <name type="scientific">Lactobacillus hominis DSM 23910 = CRBIP 24.179</name>
    <dbReference type="NCBI Taxonomy" id="1423758"/>
    <lineage>
        <taxon>Bacteria</taxon>
        <taxon>Bacillati</taxon>
        <taxon>Bacillota</taxon>
        <taxon>Bacilli</taxon>
        <taxon>Lactobacillales</taxon>
        <taxon>Lactobacillaceae</taxon>
        <taxon>Lactobacillus</taxon>
    </lineage>
</organism>
<accession>I7KGE1</accession>
<reference evidence="1 2" key="1">
    <citation type="submission" date="2012-06" db="EMBL/GenBank/DDBJ databases">
        <title>Draft Genome Sequence of Lactobacillus hominis Strain CRBIP 24.179T, isolated from human intestine.</title>
        <authorList>
            <person name="Cousin S."/>
            <person name="Ma L."/>
            <person name="Bizet C."/>
            <person name="Loux V."/>
            <person name="Bouchier C."/>
            <person name="Clermont D."/>
            <person name="Creno S."/>
        </authorList>
    </citation>
    <scope>NUCLEOTIDE SEQUENCE [LARGE SCALE GENOMIC DNA]</scope>
    <source>
        <strain evidence="2">CRBIP 24.179T</strain>
    </source>
</reference>
<keyword evidence="2" id="KW-1185">Reference proteome</keyword>
<comment type="caution">
    <text evidence="1">The sequence shown here is derived from an EMBL/GenBank/DDBJ whole genome shotgun (WGS) entry which is preliminary data.</text>
</comment>
<dbReference type="AlphaFoldDB" id="I7KGE1"/>
<dbReference type="OrthoDB" id="1767844at2"/>
<evidence type="ECO:0000313" key="1">
    <source>
        <dbReference type="EMBL" id="CCI81185.1"/>
    </source>
</evidence>
<keyword evidence="1" id="KW-0240">DNA-directed RNA polymerase</keyword>
<dbReference type="SUPFAM" id="SSF88946">
    <property type="entry name" value="Sigma2 domain of RNA polymerase sigma factors"/>
    <property type="match status" value="1"/>
</dbReference>
<dbReference type="PATRIC" id="fig|1423758.3.peg.1395"/>
<keyword evidence="1" id="KW-0804">Transcription</keyword>
<dbReference type="GeneID" id="82846461"/>
<dbReference type="GO" id="GO:0000428">
    <property type="term" value="C:DNA-directed RNA polymerase complex"/>
    <property type="evidence" value="ECO:0007669"/>
    <property type="project" value="UniProtKB-KW"/>
</dbReference>
<proteinExistence type="predicted"/>
<dbReference type="GO" id="GO:0006352">
    <property type="term" value="P:DNA-templated transcription initiation"/>
    <property type="evidence" value="ECO:0007669"/>
    <property type="project" value="InterPro"/>
</dbReference>
<name>I7KGE1_9LACO</name>
<dbReference type="GO" id="GO:0003700">
    <property type="term" value="F:DNA-binding transcription factor activity"/>
    <property type="evidence" value="ECO:0007669"/>
    <property type="project" value="InterPro"/>
</dbReference>
<sequence length="187" mass="21908">MKYFSDYELIEKVKAKDNDALFELTMRYQPVVNNVRSQIYIRHFDIDDWMQEALIICYETCCLFDLKKSKDFGAFFKANFVNHAKNLLRYELAKQREPYSRAVSYEVIKESGAINESSIELSEYPVNARYQYFLSKLSITELYAFLVLLGKLDIELAAQKAACGIEQLITAKGRIKRKMLEVFNFDK</sequence>
<dbReference type="Proteomes" id="UP000009320">
    <property type="component" value="Unassembled WGS sequence"/>
</dbReference>